<dbReference type="InterPro" id="IPR001680">
    <property type="entry name" value="WD40_rpt"/>
</dbReference>
<dbReference type="STRING" id="1745343.A0A2J6Q5I0"/>
<protein>
    <submittedName>
        <fullName evidence="6">HET-domain-containing protein</fullName>
    </submittedName>
</protein>
<dbReference type="Gene3D" id="3.40.50.300">
    <property type="entry name" value="P-loop containing nucleotide triphosphate hydrolases"/>
    <property type="match status" value="1"/>
</dbReference>
<feature type="repeat" description="WD" evidence="3">
    <location>
        <begin position="844"/>
        <end position="886"/>
    </location>
</feature>
<dbReference type="Pfam" id="PF00400">
    <property type="entry name" value="WD40"/>
    <property type="match status" value="2"/>
</dbReference>
<evidence type="ECO:0000259" key="5">
    <source>
        <dbReference type="Pfam" id="PF24883"/>
    </source>
</evidence>
<dbReference type="PROSITE" id="PS50082">
    <property type="entry name" value="WD_REPEATS_2"/>
    <property type="match status" value="1"/>
</dbReference>
<organism evidence="6 7">
    <name type="scientific">Hyaloscypha hepaticicola</name>
    <dbReference type="NCBI Taxonomy" id="2082293"/>
    <lineage>
        <taxon>Eukaryota</taxon>
        <taxon>Fungi</taxon>
        <taxon>Dikarya</taxon>
        <taxon>Ascomycota</taxon>
        <taxon>Pezizomycotina</taxon>
        <taxon>Leotiomycetes</taxon>
        <taxon>Helotiales</taxon>
        <taxon>Hyaloscyphaceae</taxon>
        <taxon>Hyaloscypha</taxon>
    </lineage>
</organism>
<dbReference type="Gene3D" id="2.130.10.10">
    <property type="entry name" value="YVTN repeat-like/Quinoprotein amine dehydrogenase"/>
    <property type="match status" value="1"/>
</dbReference>
<evidence type="ECO:0000256" key="2">
    <source>
        <dbReference type="ARBA" id="ARBA00022737"/>
    </source>
</evidence>
<accession>A0A2J6Q5I0</accession>
<evidence type="ECO:0000256" key="3">
    <source>
        <dbReference type="PROSITE-ProRule" id="PRU00221"/>
    </source>
</evidence>
<name>A0A2J6Q5I0_9HELO</name>
<evidence type="ECO:0000256" key="1">
    <source>
        <dbReference type="ARBA" id="ARBA00022574"/>
    </source>
</evidence>
<dbReference type="InterPro" id="IPR010730">
    <property type="entry name" value="HET"/>
</dbReference>
<dbReference type="OrthoDB" id="674604at2759"/>
<dbReference type="PANTHER" id="PTHR10622">
    <property type="entry name" value="HET DOMAIN-CONTAINING PROTEIN"/>
    <property type="match status" value="1"/>
</dbReference>
<dbReference type="PANTHER" id="PTHR10622:SF11">
    <property type="entry name" value="HET-DOMAIN-CONTAINING PROTEIN"/>
    <property type="match status" value="1"/>
</dbReference>
<dbReference type="Pfam" id="PF24883">
    <property type="entry name" value="NPHP3_N"/>
    <property type="match status" value="1"/>
</dbReference>
<feature type="domain" description="Heterokaryon incompatibility" evidence="4">
    <location>
        <begin position="24"/>
        <end position="145"/>
    </location>
</feature>
<proteinExistence type="predicted"/>
<dbReference type="Pfam" id="PF06985">
    <property type="entry name" value="HET"/>
    <property type="match status" value="1"/>
</dbReference>
<dbReference type="PROSITE" id="PS50294">
    <property type="entry name" value="WD_REPEATS_REGION"/>
    <property type="match status" value="1"/>
</dbReference>
<reference evidence="6 7" key="1">
    <citation type="submission" date="2016-05" db="EMBL/GenBank/DDBJ databases">
        <title>A degradative enzymes factory behind the ericoid mycorrhizal symbiosis.</title>
        <authorList>
            <consortium name="DOE Joint Genome Institute"/>
            <person name="Martino E."/>
            <person name="Morin E."/>
            <person name="Grelet G."/>
            <person name="Kuo A."/>
            <person name="Kohler A."/>
            <person name="Daghino S."/>
            <person name="Barry K."/>
            <person name="Choi C."/>
            <person name="Cichocki N."/>
            <person name="Clum A."/>
            <person name="Copeland A."/>
            <person name="Hainaut M."/>
            <person name="Haridas S."/>
            <person name="Labutti K."/>
            <person name="Lindquist E."/>
            <person name="Lipzen A."/>
            <person name="Khouja H.-R."/>
            <person name="Murat C."/>
            <person name="Ohm R."/>
            <person name="Olson A."/>
            <person name="Spatafora J."/>
            <person name="Veneault-Fourrey C."/>
            <person name="Henrissat B."/>
            <person name="Grigoriev I."/>
            <person name="Martin F."/>
            <person name="Perotto S."/>
        </authorList>
    </citation>
    <scope>NUCLEOTIDE SEQUENCE [LARGE SCALE GENOMIC DNA]</scope>
    <source>
        <strain evidence="6 7">UAMH 7357</strain>
    </source>
</reference>
<dbReference type="InterPro" id="IPR056884">
    <property type="entry name" value="NPHP3-like_N"/>
</dbReference>
<evidence type="ECO:0000313" key="6">
    <source>
        <dbReference type="EMBL" id="PMD21536.1"/>
    </source>
</evidence>
<dbReference type="InterPro" id="IPR036322">
    <property type="entry name" value="WD40_repeat_dom_sf"/>
</dbReference>
<keyword evidence="7" id="KW-1185">Reference proteome</keyword>
<dbReference type="SMART" id="SM00320">
    <property type="entry name" value="WD40"/>
    <property type="match status" value="2"/>
</dbReference>
<dbReference type="InterPro" id="IPR015943">
    <property type="entry name" value="WD40/YVTN_repeat-like_dom_sf"/>
</dbReference>
<evidence type="ECO:0000313" key="7">
    <source>
        <dbReference type="Proteomes" id="UP000235672"/>
    </source>
</evidence>
<gene>
    <name evidence="6" type="ORF">NA56DRAFT_625417</name>
</gene>
<dbReference type="Proteomes" id="UP000235672">
    <property type="component" value="Unassembled WGS sequence"/>
</dbReference>
<dbReference type="PROSITE" id="PS00678">
    <property type="entry name" value="WD_REPEATS_1"/>
    <property type="match status" value="1"/>
</dbReference>
<dbReference type="InterPro" id="IPR027417">
    <property type="entry name" value="P-loop_NTPase"/>
</dbReference>
<evidence type="ECO:0000259" key="4">
    <source>
        <dbReference type="Pfam" id="PF06985"/>
    </source>
</evidence>
<dbReference type="InterPro" id="IPR019775">
    <property type="entry name" value="WD40_repeat_CS"/>
</dbReference>
<sequence length="966" mass="110460">MRLLERKDDELTLTKDIIDNIPDYAILSHTWGADEDEVTFRDLTDGTGKDKTGYSKIRLCGEQARHDGLRYFWVDTCCIDKSNNTELAEAINSMFRWYRNAAKCYVYLSDVPRDAHDTDDAFCQLPWESAFRKSRWFTRGWTLQELIAPKLVEFFSKYWEQLGNKASLETIIHEITGIPDKALQGVPLSDFTVAERMSWAEKRETTRKEDQAYSLLGIFDIYMPLIYSEGKEHAFKRLREVISVHSRGLDSDVLRRLPYAVNAPFNSYAKQDSSSCLPNTRVGLLKEIYNWVDSEDERCIFWLNGLAGSGKSTIARTVARKYFEQKRLGASFFFSRGGGDVGHASKFFTSITVQLAHNAPSFRRYISEAAEEQIDIANHSLSDQWRQLVLRPLSRLDKRFSPSSYLLIIDALDECDNEDHIRTIVQLLAEARLLTTVRLRVFLTSRPEIPIRYGISAIPQAEHQDFVLHGIELTVVNHDIFLFLEYNLRKIGQEWTFGANWPGEEVLRQLVLYACGLFIWAATACRFIREGKRFARKRLDTILKGSSSAITAPEKHLNEIYLAVLKHSISPDYSKKEKEEACGILKHTLGSIVVLLSPLSLSSLSRLLHLPREDVDATFNDLYAILDIPEDPTRQLRLHHPSFRDFLLSKDRCGNFWVDETEAHQILATSCIQLMLQTLKKDICEMHTPGSQPNQVESSRLQKCVPPEVQYACLYWVQHLQRGGSQVYNSEEVHQFLQAHLLHWLEVLGWIGKTSEGIQAILSLEAYITDIESPILHAFIYDTKRFALYNRSIIEQVPLQLYCSALVFSPATSIIRETFENNIPPWIERKPRVQAHWSAALQTLEGHSDSVRSVAFSPDGKQVVVSGSYDKTVRLWDAATGTALQTLEGHSSWVRSVAFSPDSKLLPTLRVSDYWIVEGEANILWLPPDYRSQYEAIWDQTIILGHSSGGLSFLEFKQGLKLIVDK</sequence>
<dbReference type="SUPFAM" id="SSF50978">
    <property type="entry name" value="WD40 repeat-like"/>
    <property type="match status" value="1"/>
</dbReference>
<dbReference type="AlphaFoldDB" id="A0A2J6Q5I0"/>
<keyword evidence="1 3" id="KW-0853">WD repeat</keyword>
<keyword evidence="2" id="KW-0677">Repeat</keyword>
<feature type="domain" description="Nephrocystin 3-like N-terminal" evidence="5">
    <location>
        <begin position="287"/>
        <end position="446"/>
    </location>
</feature>
<dbReference type="EMBL" id="KZ613480">
    <property type="protein sequence ID" value="PMD21536.1"/>
    <property type="molecule type" value="Genomic_DNA"/>
</dbReference>
<dbReference type="SUPFAM" id="SSF52540">
    <property type="entry name" value="P-loop containing nucleoside triphosphate hydrolases"/>
    <property type="match status" value="1"/>
</dbReference>